<dbReference type="EMBL" id="UZAU01000372">
    <property type="status" value="NOT_ANNOTATED_CDS"/>
    <property type="molecule type" value="Genomic_DNA"/>
</dbReference>
<proteinExistence type="predicted"/>
<feature type="compositionally biased region" description="Basic and acidic residues" evidence="1">
    <location>
        <begin position="167"/>
        <end position="177"/>
    </location>
</feature>
<dbReference type="EnsemblPlants" id="evm.model.04.1100">
    <property type="protein sequence ID" value="cds.evm.model.04.1100"/>
    <property type="gene ID" value="evm.TU.04.1100"/>
</dbReference>
<reference evidence="2" key="2">
    <citation type="submission" date="2021-03" db="UniProtKB">
        <authorList>
            <consortium name="EnsemblPlants"/>
        </authorList>
    </citation>
    <scope>IDENTIFICATION</scope>
</reference>
<keyword evidence="3" id="KW-1185">Reference proteome</keyword>
<evidence type="ECO:0000313" key="3">
    <source>
        <dbReference type="Proteomes" id="UP000596661"/>
    </source>
</evidence>
<evidence type="ECO:0000256" key="1">
    <source>
        <dbReference type="SAM" id="MobiDB-lite"/>
    </source>
</evidence>
<feature type="compositionally biased region" description="Polar residues" evidence="1">
    <location>
        <begin position="136"/>
        <end position="146"/>
    </location>
</feature>
<dbReference type="AlphaFoldDB" id="A0A803PBP6"/>
<feature type="region of interest" description="Disordered" evidence="1">
    <location>
        <begin position="132"/>
        <end position="178"/>
    </location>
</feature>
<accession>A0A803PBP6</accession>
<organism evidence="2 3">
    <name type="scientific">Cannabis sativa</name>
    <name type="common">Hemp</name>
    <name type="synonym">Marijuana</name>
    <dbReference type="NCBI Taxonomy" id="3483"/>
    <lineage>
        <taxon>Eukaryota</taxon>
        <taxon>Viridiplantae</taxon>
        <taxon>Streptophyta</taxon>
        <taxon>Embryophyta</taxon>
        <taxon>Tracheophyta</taxon>
        <taxon>Spermatophyta</taxon>
        <taxon>Magnoliopsida</taxon>
        <taxon>eudicotyledons</taxon>
        <taxon>Gunneridae</taxon>
        <taxon>Pentapetalae</taxon>
        <taxon>rosids</taxon>
        <taxon>fabids</taxon>
        <taxon>Rosales</taxon>
        <taxon>Cannabaceae</taxon>
        <taxon>Cannabis</taxon>
    </lineage>
</organism>
<dbReference type="Proteomes" id="UP000596661">
    <property type="component" value="Chromosome 4"/>
</dbReference>
<dbReference type="Gramene" id="evm.model.04.1100">
    <property type="protein sequence ID" value="cds.evm.model.04.1100"/>
    <property type="gene ID" value="evm.TU.04.1100"/>
</dbReference>
<reference evidence="2" key="1">
    <citation type="submission" date="2018-11" db="EMBL/GenBank/DDBJ databases">
        <authorList>
            <person name="Grassa J C."/>
        </authorList>
    </citation>
    <scope>NUCLEOTIDE SEQUENCE [LARGE SCALE GENOMIC DNA]</scope>
</reference>
<name>A0A803PBP6_CANSA</name>
<protein>
    <submittedName>
        <fullName evidence="2">Uncharacterized protein</fullName>
    </submittedName>
</protein>
<sequence>MLEEVKAQMEAIEQFYVKRRGNEYDKMKKFANNISSRHNVEFADYDKWDEPFPNIMNKAEMTERLCHRVGTDVAPFLSDLLDQSATTNYKLEVDRFTMMTSGDPVYVVDAMRNQANAQNAEEVEKKAIKEAEETTADLSSTKQTLAQAYEESKKKTSELEDQIQKMGQEKQDQETRTSKVRKQHFVYSLYTIWKLNKSMMDFQDDKDREKLMPQVLKLAKQEEAKKAVRAVEVVNPGTFPLEGENLEDLALLAVDAPSVTNYAIPKVSIDVQPDDA</sequence>
<evidence type="ECO:0000313" key="2">
    <source>
        <dbReference type="EnsemblPlants" id="cds.evm.model.04.1100"/>
    </source>
</evidence>